<evidence type="ECO:0000256" key="9">
    <source>
        <dbReference type="ARBA" id="ARBA00023295"/>
    </source>
</evidence>
<comment type="similarity">
    <text evidence="3">Belongs to the glycosyl hydrolase 2 family.</text>
</comment>
<evidence type="ECO:0000256" key="7">
    <source>
        <dbReference type="ARBA" id="ARBA00023180"/>
    </source>
</evidence>
<evidence type="ECO:0000259" key="14">
    <source>
        <dbReference type="Pfam" id="PF22666"/>
    </source>
</evidence>
<protein>
    <recommendedName>
        <fullName evidence="4">beta-mannosidase</fullName>
        <ecNumber evidence="4">3.2.1.25</ecNumber>
    </recommendedName>
    <alternativeName>
        <fullName evidence="10">Mannanase</fullName>
    </alternativeName>
</protein>
<name>A0A8J2PXI0_9HEXA</name>
<evidence type="ECO:0000256" key="3">
    <source>
        <dbReference type="ARBA" id="ARBA00007401"/>
    </source>
</evidence>
<dbReference type="OrthoDB" id="2866996at2759"/>
<dbReference type="Pfam" id="PF22666">
    <property type="entry name" value="Glyco_hydro_2_N2"/>
    <property type="match status" value="1"/>
</dbReference>
<evidence type="ECO:0000259" key="13">
    <source>
        <dbReference type="Pfam" id="PF17753"/>
    </source>
</evidence>
<keyword evidence="7" id="KW-0325">Glycoprotein</keyword>
<keyword evidence="6" id="KW-0378">Hydrolase</keyword>
<keyword evidence="16" id="KW-1185">Reference proteome</keyword>
<feature type="domain" description="Beta-mannosidase Ig-fold" evidence="13">
    <location>
        <begin position="822"/>
        <end position="906"/>
    </location>
</feature>
<keyword evidence="8" id="KW-0458">Lysosome</keyword>
<evidence type="ECO:0000256" key="11">
    <source>
        <dbReference type="SAM" id="SignalP"/>
    </source>
</evidence>
<dbReference type="Pfam" id="PF17753">
    <property type="entry name" value="Ig_mannosidase"/>
    <property type="match status" value="1"/>
</dbReference>
<evidence type="ECO:0000256" key="8">
    <source>
        <dbReference type="ARBA" id="ARBA00023228"/>
    </source>
</evidence>
<evidence type="ECO:0000313" key="16">
    <source>
        <dbReference type="Proteomes" id="UP000708208"/>
    </source>
</evidence>
<proteinExistence type="inferred from homology"/>
<keyword evidence="5 11" id="KW-0732">Signal</keyword>
<comment type="caution">
    <text evidence="15">The sequence shown here is derived from an EMBL/GenBank/DDBJ whole genome shotgun (WGS) entry which is preliminary data.</text>
</comment>
<dbReference type="FunFam" id="3.20.20.80:FF:000035">
    <property type="entry name" value="Mannosidase beta"/>
    <property type="match status" value="1"/>
</dbReference>
<accession>A0A8J2PXI0</accession>
<reference evidence="15" key="1">
    <citation type="submission" date="2021-06" db="EMBL/GenBank/DDBJ databases">
        <authorList>
            <person name="Hodson N. C."/>
            <person name="Mongue J. A."/>
            <person name="Jaron S. K."/>
        </authorList>
    </citation>
    <scope>NUCLEOTIDE SEQUENCE</scope>
</reference>
<feature type="domain" description="Glycoside hydrolase family 2 catalytic" evidence="12">
    <location>
        <begin position="372"/>
        <end position="587"/>
    </location>
</feature>
<organism evidence="15 16">
    <name type="scientific">Allacma fusca</name>
    <dbReference type="NCBI Taxonomy" id="39272"/>
    <lineage>
        <taxon>Eukaryota</taxon>
        <taxon>Metazoa</taxon>
        <taxon>Ecdysozoa</taxon>
        <taxon>Arthropoda</taxon>
        <taxon>Hexapoda</taxon>
        <taxon>Collembola</taxon>
        <taxon>Symphypleona</taxon>
        <taxon>Sminthuridae</taxon>
        <taxon>Allacma</taxon>
    </lineage>
</organism>
<evidence type="ECO:0000256" key="10">
    <source>
        <dbReference type="ARBA" id="ARBA00033445"/>
    </source>
</evidence>
<dbReference type="GO" id="GO:0006516">
    <property type="term" value="P:glycoprotein catabolic process"/>
    <property type="evidence" value="ECO:0007669"/>
    <property type="project" value="TreeGrafter"/>
</dbReference>
<feature type="signal peptide" evidence="11">
    <location>
        <begin position="1"/>
        <end position="24"/>
    </location>
</feature>
<dbReference type="GO" id="GO:0005764">
    <property type="term" value="C:lysosome"/>
    <property type="evidence" value="ECO:0007669"/>
    <property type="project" value="UniProtKB-SubCell"/>
</dbReference>
<dbReference type="InterPro" id="IPR041625">
    <property type="entry name" value="Beta-mannosidase_Ig"/>
</dbReference>
<evidence type="ECO:0000256" key="1">
    <source>
        <dbReference type="ARBA" id="ARBA00000829"/>
    </source>
</evidence>
<dbReference type="InterPro" id="IPR054593">
    <property type="entry name" value="Beta-mannosidase-like_N2"/>
</dbReference>
<dbReference type="Pfam" id="PF02836">
    <property type="entry name" value="Glyco_hydro_2_C"/>
    <property type="match status" value="1"/>
</dbReference>
<evidence type="ECO:0000256" key="5">
    <source>
        <dbReference type="ARBA" id="ARBA00022729"/>
    </source>
</evidence>
<evidence type="ECO:0000259" key="12">
    <source>
        <dbReference type="Pfam" id="PF02836"/>
    </source>
</evidence>
<comment type="catalytic activity">
    <reaction evidence="1">
        <text>Hydrolysis of terminal, non-reducing beta-D-mannose residues in beta-D-mannosides.</text>
        <dbReference type="EC" id="3.2.1.25"/>
    </reaction>
</comment>
<comment type="subcellular location">
    <subcellularLocation>
        <location evidence="2">Lysosome</location>
    </subcellularLocation>
</comment>
<gene>
    <name evidence="15" type="ORF">AFUS01_LOCUS35746</name>
</gene>
<feature type="domain" description="Beta-mannosidase-like galactose-binding" evidence="14">
    <location>
        <begin position="43"/>
        <end position="220"/>
    </location>
</feature>
<dbReference type="FunFam" id="2.60.120.260:FF:000060">
    <property type="entry name" value="Probable beta-mannosidase"/>
    <property type="match status" value="1"/>
</dbReference>
<dbReference type="PANTHER" id="PTHR43730">
    <property type="entry name" value="BETA-MANNOSIDASE"/>
    <property type="match status" value="1"/>
</dbReference>
<feature type="chain" id="PRO_5035278112" description="beta-mannosidase" evidence="11">
    <location>
        <begin position="25"/>
        <end position="910"/>
    </location>
</feature>
<dbReference type="EC" id="3.2.1.25" evidence="4"/>
<dbReference type="GO" id="GO:0005975">
    <property type="term" value="P:carbohydrate metabolic process"/>
    <property type="evidence" value="ECO:0007669"/>
    <property type="project" value="InterPro"/>
</dbReference>
<dbReference type="AlphaFoldDB" id="A0A8J2PXI0"/>
<dbReference type="GO" id="GO:0004567">
    <property type="term" value="F:beta-mannosidase activity"/>
    <property type="evidence" value="ECO:0007669"/>
    <property type="project" value="UniProtKB-EC"/>
</dbReference>
<dbReference type="PANTHER" id="PTHR43730:SF1">
    <property type="entry name" value="BETA-MANNOSIDASE"/>
    <property type="match status" value="1"/>
</dbReference>
<sequence length="910" mass="104650">MNSLLRNGVILELILFTVLEFCWGQNSGIESVNLNAERENQIWKAVNSNKTINIPATVPGGIYTDLEKSGLLSTPIYYRFNDLETRWVAKENWTFSRSFNVTSDLLSKSRIGLVCHGLDTVSEIFVNDVSVGTSDNMFVRYIFSIKDFLKLGNNTIDIKFQSPVEYAQKAWEKQSSDYPVLPRCVPANYNGECHANHIRKMQASFAWDWGPAYPSSGIYKDIYIEGFNGALVRDSLLFITSNVSRPSYTRATTWNVTAQVYLEVADPYEPGTIRLEVSTKNGSVVFEQDVILTENQVVLNISVNVTGDQVNLWWPNGYGKQPLYTVQVLYTSNNYGETSLKSMEAGFRFVELVQEDIDFTDVEKGLTFYFRVNGWPIYAKGSNTIPIHVLPERVTQEMTEWLMESAKEANMNMLRIWGGGIYESDNLYSLADKYGIMIWQDFMFACSMYPANTEFLESVKKEVDTQVKRLHYHPSIVLWATNNENEAALRGNWYGTFLNYSRFAADYIKLYIDTIKTEVNKLDPSRECLPSSPSNGLETEDEGWIAKNPYSNLYGDVHYYNYLADGWKWSIYPRTRFASEYGFQSWPYQHTLYSVIDKDQDAYWNSTMMNHRQHHPLGQAEMRLQMQLHLPFPRDHKDTSTFETMLYLAQVTQSMAVKAETEFYRRLKGLLYSSGEGLNMGALYWQLNDIWPGASWASIESNGRWKMLHYYARNFFAPVILSPFINQKGEVEVYTISDSKDRIQALLRVRLFQLDSLTPLKDYEILIDVDPVASAQVLLIPILFFEECENSVSICLLYFTMFNVPDNFLFLTYPKERAVIQNPNIRIEEITSVETATNGSTFAVKLSTEAIAPFVFLNNQRNDITGWFSDNGFVMVNPIQTVYFQSKNYLPIDEFKEGLEIVSLHDVIDL</sequence>
<dbReference type="EMBL" id="CAJVCH010537071">
    <property type="protein sequence ID" value="CAG7825645.1"/>
    <property type="molecule type" value="Genomic_DNA"/>
</dbReference>
<keyword evidence="9" id="KW-0326">Glycosidase</keyword>
<dbReference type="Proteomes" id="UP000708208">
    <property type="component" value="Unassembled WGS sequence"/>
</dbReference>
<dbReference type="InterPro" id="IPR006103">
    <property type="entry name" value="Glyco_hydro_2_cat"/>
</dbReference>
<evidence type="ECO:0000256" key="6">
    <source>
        <dbReference type="ARBA" id="ARBA00022801"/>
    </source>
</evidence>
<evidence type="ECO:0000256" key="4">
    <source>
        <dbReference type="ARBA" id="ARBA00012754"/>
    </source>
</evidence>
<evidence type="ECO:0000256" key="2">
    <source>
        <dbReference type="ARBA" id="ARBA00004371"/>
    </source>
</evidence>
<dbReference type="InterPro" id="IPR050887">
    <property type="entry name" value="Beta-mannosidase_GH2"/>
</dbReference>
<evidence type="ECO:0000313" key="15">
    <source>
        <dbReference type="EMBL" id="CAG7825645.1"/>
    </source>
</evidence>